<evidence type="ECO:0000313" key="3">
    <source>
        <dbReference type="Proteomes" id="UP000814010"/>
    </source>
</evidence>
<organism evidence="2 3">
    <name type="scientific">Pseudomonas syringae</name>
    <dbReference type="NCBI Taxonomy" id="317"/>
    <lineage>
        <taxon>Bacteria</taxon>
        <taxon>Pseudomonadati</taxon>
        <taxon>Pseudomonadota</taxon>
        <taxon>Gammaproteobacteria</taxon>
        <taxon>Pseudomonadales</taxon>
        <taxon>Pseudomonadaceae</taxon>
        <taxon>Pseudomonas</taxon>
    </lineage>
</organism>
<sequence length="340" mass="37369">MKMISLFNHKGGVSKTTTTFNLGWMLAEQGYKILIVDTDPQCNLTALVLGYSSIDDTSEFYAKNPNCDLYTCILPVLNGEGRHLDAAPVATAHPNLSLLCGNLQLSEAETQISVALTTAAKLPAMRNIPGVLGACIRSAATKNDFDYVLVDMSPSVGALNQCLLMSSDYFIVPTAPDFFCAQAIKSLTRVVPKWNKEVSDFRDSSFVYHLPENPPKFIGIISQKYRPRNGAPAKSFQRWIDIINSEVANALVPALVPFHMCLDDALFKSFSIEDEPYNLANIADFNSLIAQAQKHNVPVFALTDDQIEQGGNILDNMKLSRDDFGKTFYELSLKVVGLTA</sequence>
<dbReference type="PANTHER" id="PTHR13696:SF52">
    <property type="entry name" value="PARA FAMILY PROTEIN CT_582"/>
    <property type="match status" value="1"/>
</dbReference>
<dbReference type="InterPro" id="IPR027417">
    <property type="entry name" value="P-loop_NTPase"/>
</dbReference>
<dbReference type="Proteomes" id="UP000814010">
    <property type="component" value="Unassembled WGS sequence"/>
</dbReference>
<dbReference type="SUPFAM" id="SSF52540">
    <property type="entry name" value="P-loop containing nucleoside triphosphate hydrolases"/>
    <property type="match status" value="1"/>
</dbReference>
<dbReference type="InterPro" id="IPR025669">
    <property type="entry name" value="AAA_dom"/>
</dbReference>
<dbReference type="Pfam" id="PF13614">
    <property type="entry name" value="AAA_31"/>
    <property type="match status" value="1"/>
</dbReference>
<gene>
    <name evidence="2" type="ORF">GIV53_25870</name>
</gene>
<reference evidence="2" key="1">
    <citation type="submission" date="2019-11" db="EMBL/GenBank/DDBJ databases">
        <title>Epiphytic Pseudomonas syringae from cherry orchards.</title>
        <authorList>
            <person name="Hulin M.T."/>
        </authorList>
    </citation>
    <scope>NUCLEOTIDE SEQUENCE</scope>
    <source>
        <strain evidence="2">PA-2-5E</strain>
    </source>
</reference>
<name>A0A9Q4A9E1_PSESX</name>
<dbReference type="RefSeq" id="WP_236427025.1">
    <property type="nucleotide sequence ID" value="NZ_CAWQUS010000126.1"/>
</dbReference>
<proteinExistence type="predicted"/>
<dbReference type="InterPro" id="IPR050678">
    <property type="entry name" value="DNA_Partitioning_ATPase"/>
</dbReference>
<dbReference type="CDD" id="cd02042">
    <property type="entry name" value="ParAB_family"/>
    <property type="match status" value="1"/>
</dbReference>
<comment type="caution">
    <text evidence="2">The sequence shown here is derived from an EMBL/GenBank/DDBJ whole genome shotgun (WGS) entry which is preliminary data.</text>
</comment>
<accession>A0A9Q4A9E1</accession>
<dbReference type="PANTHER" id="PTHR13696">
    <property type="entry name" value="P-LOOP CONTAINING NUCLEOSIDE TRIPHOSPHATE HYDROLASE"/>
    <property type="match status" value="1"/>
</dbReference>
<dbReference type="Gene3D" id="3.40.50.300">
    <property type="entry name" value="P-loop containing nucleotide triphosphate hydrolases"/>
    <property type="match status" value="1"/>
</dbReference>
<dbReference type="AlphaFoldDB" id="A0A9Q4A9E1"/>
<feature type="domain" description="AAA" evidence="1">
    <location>
        <begin position="1"/>
        <end position="197"/>
    </location>
</feature>
<evidence type="ECO:0000259" key="1">
    <source>
        <dbReference type="Pfam" id="PF13614"/>
    </source>
</evidence>
<dbReference type="EMBL" id="WKAE01000514">
    <property type="protein sequence ID" value="MCF5632637.1"/>
    <property type="molecule type" value="Genomic_DNA"/>
</dbReference>
<protein>
    <submittedName>
        <fullName evidence="2">AAA family ATPase</fullName>
    </submittedName>
</protein>
<evidence type="ECO:0000313" key="2">
    <source>
        <dbReference type="EMBL" id="MCF5632637.1"/>
    </source>
</evidence>